<dbReference type="AlphaFoldDB" id="A0A6G0UBR9"/>
<accession>A0A6G0UBR9</accession>
<comment type="caution">
    <text evidence="1">The sequence shown here is derived from an EMBL/GenBank/DDBJ whole genome shotgun (WGS) entry which is preliminary data.</text>
</comment>
<dbReference type="EMBL" id="VYZN01000001">
    <property type="protein sequence ID" value="KAE9545782.1"/>
    <property type="molecule type" value="Genomic_DNA"/>
</dbReference>
<organism evidence="1 2">
    <name type="scientific">Aphis glycines</name>
    <name type="common">Soybean aphid</name>
    <dbReference type="NCBI Taxonomy" id="307491"/>
    <lineage>
        <taxon>Eukaryota</taxon>
        <taxon>Metazoa</taxon>
        <taxon>Ecdysozoa</taxon>
        <taxon>Arthropoda</taxon>
        <taxon>Hexapoda</taxon>
        <taxon>Insecta</taxon>
        <taxon>Pterygota</taxon>
        <taxon>Neoptera</taxon>
        <taxon>Paraneoptera</taxon>
        <taxon>Hemiptera</taxon>
        <taxon>Sternorrhyncha</taxon>
        <taxon>Aphidomorpha</taxon>
        <taxon>Aphidoidea</taxon>
        <taxon>Aphididae</taxon>
        <taxon>Aphidini</taxon>
        <taxon>Aphis</taxon>
        <taxon>Aphis</taxon>
    </lineage>
</organism>
<gene>
    <name evidence="1" type="ORF">AGLY_001325</name>
</gene>
<dbReference type="Proteomes" id="UP000475862">
    <property type="component" value="Unassembled WGS sequence"/>
</dbReference>
<proteinExistence type="predicted"/>
<evidence type="ECO:0000313" key="2">
    <source>
        <dbReference type="Proteomes" id="UP000475862"/>
    </source>
</evidence>
<keyword evidence="2" id="KW-1185">Reference proteome</keyword>
<name>A0A6G0UBR9_APHGL</name>
<sequence length="389" mass="45938">MYIHLSLKFSFRDTHHNDIISAAHTTPFRRKTENVVFCAGYTHYSTACNYMDIFLKISDYLIKKRENNIFNLEFRYKPKTIRLKYNINMSTKWCKLKLVRRSIHPSPIQKKSRGVISVKYSWCIIKVKYKKLKNREKPHKSDGKTGIFTCLKFSIFPIVSFNAVSLIIDELLYTFTKIKCALQYASTLFKYFLSEAFSVLIYKLNSERSEECIGFTMIITSRNNAPISNYGGGFRCKSEYPWCIIKFSKKSRKTNKKNDGKTAIFTQNQFSTKSIFFMVCRKKFLDDQKVLKIYYKVSYELSNFYEICQKRENLQRNDNDLSQTILNICYFSKSISHRYLKILPAQFFLLAFEVQILTKIRQNYEYLQIILPLKHKPPFSPTTGNYILG</sequence>
<reference evidence="1 2" key="1">
    <citation type="submission" date="2019-08" db="EMBL/GenBank/DDBJ databases">
        <title>The genome of the soybean aphid Biotype 1, its phylome, world population structure and adaptation to the North American continent.</title>
        <authorList>
            <person name="Giordano R."/>
            <person name="Donthu R.K."/>
            <person name="Hernandez A.G."/>
            <person name="Wright C.L."/>
            <person name="Zimin A.V."/>
        </authorList>
    </citation>
    <scope>NUCLEOTIDE SEQUENCE [LARGE SCALE GENOMIC DNA]</scope>
    <source>
        <tissue evidence="1">Whole aphids</tissue>
    </source>
</reference>
<evidence type="ECO:0000313" key="1">
    <source>
        <dbReference type="EMBL" id="KAE9545782.1"/>
    </source>
</evidence>
<protein>
    <submittedName>
        <fullName evidence="1">Uncharacterized protein</fullName>
    </submittedName>
</protein>